<reference evidence="1 2" key="1">
    <citation type="journal article" date="2024" name="Plant Biotechnol. J.">
        <title>Genome and CRISPR/Cas9 system of a widespread forest tree (Populus alba) in the world.</title>
        <authorList>
            <person name="Liu Y.J."/>
            <person name="Jiang P.F."/>
            <person name="Han X.M."/>
            <person name="Li X.Y."/>
            <person name="Wang H.M."/>
            <person name="Wang Y.J."/>
            <person name="Wang X.X."/>
            <person name="Zeng Q.Y."/>
        </authorList>
    </citation>
    <scope>NUCLEOTIDE SEQUENCE [LARGE SCALE GENOMIC DNA]</scope>
    <source>
        <strain evidence="2">cv. PAL-ZL1</strain>
    </source>
</reference>
<comment type="caution">
    <text evidence="1">The sequence shown here is derived from an EMBL/GenBank/DDBJ whole genome shotgun (WGS) entry which is preliminary data.</text>
</comment>
<gene>
    <name evidence="1" type="ORF">D5086_026576</name>
</gene>
<protein>
    <submittedName>
        <fullName evidence="1">Uncharacterized protein</fullName>
    </submittedName>
</protein>
<dbReference type="EMBL" id="RCHU02000014">
    <property type="protein sequence ID" value="KAL3572672.1"/>
    <property type="molecule type" value="Genomic_DNA"/>
</dbReference>
<evidence type="ECO:0000313" key="2">
    <source>
        <dbReference type="Proteomes" id="UP000309997"/>
    </source>
</evidence>
<name>A0ACC4B2Q5_POPAL</name>
<evidence type="ECO:0000313" key="1">
    <source>
        <dbReference type="EMBL" id="KAL3572672.1"/>
    </source>
</evidence>
<organism evidence="1 2">
    <name type="scientific">Populus alba</name>
    <name type="common">White poplar</name>
    <dbReference type="NCBI Taxonomy" id="43335"/>
    <lineage>
        <taxon>Eukaryota</taxon>
        <taxon>Viridiplantae</taxon>
        <taxon>Streptophyta</taxon>
        <taxon>Embryophyta</taxon>
        <taxon>Tracheophyta</taxon>
        <taxon>Spermatophyta</taxon>
        <taxon>Magnoliopsida</taxon>
        <taxon>eudicotyledons</taxon>
        <taxon>Gunneridae</taxon>
        <taxon>Pentapetalae</taxon>
        <taxon>rosids</taxon>
        <taxon>fabids</taxon>
        <taxon>Malpighiales</taxon>
        <taxon>Salicaceae</taxon>
        <taxon>Saliceae</taxon>
        <taxon>Populus</taxon>
    </lineage>
</organism>
<proteinExistence type="predicted"/>
<sequence length="323" mass="35355">MSVASSIPYIKIPNPSSSSCSFPSSSSSTSSTSSFYRFSTITRPYIVTIRSSQAEGPVRRPVAPPLRAPSSPAAPSPPLNPVPPTSPSSPVTPPPKPAAQVAVEDKNVVTLEFQRQKAKELQEYFKQKKFEEADQGPFFGFVGKNEIANGRWAMFGFAVGMLTEYATGSDFVDQQETYSNTSSTSTSQRRNSITIGENSYDPNCILQLIVPAPCSDRITGMSTCEEVNLQNTVLSIPEGHPFLYESIRMVGMASIHIDLHKTAISRHSKRAYAKVSLLLQTSQKMVENVSSSHVSSSLSLPTEITRSREAGRLQFHDHILVEY</sequence>
<keyword evidence="2" id="KW-1185">Reference proteome</keyword>
<dbReference type="Proteomes" id="UP000309997">
    <property type="component" value="Unassembled WGS sequence"/>
</dbReference>
<accession>A0ACC4B2Q5</accession>